<gene>
    <name evidence="8" type="ORF">J3998_09895</name>
</gene>
<evidence type="ECO:0000256" key="2">
    <source>
        <dbReference type="ARBA" id="ARBA00022723"/>
    </source>
</evidence>
<dbReference type="EMBL" id="JAGETV010000020">
    <property type="protein sequence ID" value="MBO1927887.1"/>
    <property type="molecule type" value="Genomic_DNA"/>
</dbReference>
<dbReference type="PROSITE" id="PS51007">
    <property type="entry name" value="CYTC"/>
    <property type="match status" value="1"/>
</dbReference>
<evidence type="ECO:0000256" key="1">
    <source>
        <dbReference type="ARBA" id="ARBA00022617"/>
    </source>
</evidence>
<reference evidence="8 9" key="1">
    <citation type="submission" date="2021-03" db="EMBL/GenBank/DDBJ databases">
        <title>Thiomicrorhabdus sp.nov.,novel sulfur-oxidizing bacteria isolated from coastal sediment.</title>
        <authorList>
            <person name="Liu X."/>
        </authorList>
    </citation>
    <scope>NUCLEOTIDE SEQUENCE [LARGE SCALE GENOMIC DNA]</scope>
    <source>
        <strain evidence="8 9">6S2-11</strain>
    </source>
</reference>
<evidence type="ECO:0000313" key="8">
    <source>
        <dbReference type="EMBL" id="MBO1927887.1"/>
    </source>
</evidence>
<comment type="caution">
    <text evidence="8">The sequence shown here is derived from an EMBL/GenBank/DDBJ whole genome shotgun (WGS) entry which is preliminary data.</text>
</comment>
<evidence type="ECO:0000256" key="5">
    <source>
        <dbReference type="SAM" id="MobiDB-lite"/>
    </source>
</evidence>
<dbReference type="Proteomes" id="UP000664835">
    <property type="component" value="Unassembled WGS sequence"/>
</dbReference>
<dbReference type="RefSeq" id="WP_208150503.1">
    <property type="nucleotide sequence ID" value="NZ_JAGETV010000020.1"/>
</dbReference>
<proteinExistence type="predicted"/>
<evidence type="ECO:0000256" key="6">
    <source>
        <dbReference type="SAM" id="SignalP"/>
    </source>
</evidence>
<feature type="compositionally biased region" description="Acidic residues" evidence="5">
    <location>
        <begin position="200"/>
        <end position="219"/>
    </location>
</feature>
<feature type="region of interest" description="Disordered" evidence="5">
    <location>
        <begin position="301"/>
        <end position="324"/>
    </location>
</feature>
<dbReference type="SUPFAM" id="SSF46626">
    <property type="entry name" value="Cytochrome c"/>
    <property type="match status" value="1"/>
</dbReference>
<keyword evidence="6" id="KW-0732">Signal</keyword>
<feature type="domain" description="Cytochrome c" evidence="7">
    <location>
        <begin position="224"/>
        <end position="324"/>
    </location>
</feature>
<feature type="compositionally biased region" description="Acidic residues" evidence="5">
    <location>
        <begin position="311"/>
        <end position="324"/>
    </location>
</feature>
<dbReference type="InterPro" id="IPR009056">
    <property type="entry name" value="Cyt_c-like_dom"/>
</dbReference>
<feature type="signal peptide" evidence="6">
    <location>
        <begin position="1"/>
        <end position="21"/>
    </location>
</feature>
<evidence type="ECO:0000256" key="4">
    <source>
        <dbReference type="PROSITE-ProRule" id="PRU00433"/>
    </source>
</evidence>
<feature type="region of interest" description="Disordered" evidence="5">
    <location>
        <begin position="157"/>
        <end position="225"/>
    </location>
</feature>
<keyword evidence="3 4" id="KW-0408">Iron</keyword>
<keyword evidence="2 4" id="KW-0479">Metal-binding</keyword>
<protein>
    <recommendedName>
        <fullName evidence="7">Cytochrome c domain-containing protein</fullName>
    </recommendedName>
</protein>
<evidence type="ECO:0000256" key="3">
    <source>
        <dbReference type="ARBA" id="ARBA00023004"/>
    </source>
</evidence>
<organism evidence="8 9">
    <name type="scientific">Thiomicrorhabdus marina</name>
    <dbReference type="NCBI Taxonomy" id="2818442"/>
    <lineage>
        <taxon>Bacteria</taxon>
        <taxon>Pseudomonadati</taxon>
        <taxon>Pseudomonadota</taxon>
        <taxon>Gammaproteobacteria</taxon>
        <taxon>Thiotrichales</taxon>
        <taxon>Piscirickettsiaceae</taxon>
        <taxon>Thiomicrorhabdus</taxon>
    </lineage>
</organism>
<evidence type="ECO:0000259" key="7">
    <source>
        <dbReference type="PROSITE" id="PS51007"/>
    </source>
</evidence>
<name>A0ABS3Q6E3_9GAMM</name>
<keyword evidence="1 4" id="KW-0349">Heme</keyword>
<evidence type="ECO:0000313" key="9">
    <source>
        <dbReference type="Proteomes" id="UP000664835"/>
    </source>
</evidence>
<sequence length="324" mass="35058">MAYHRLSGYLSVIPLSLMLGACGGGGTDSTTASATPASVELSGTVPGTFIQAFCTDGSNPSVYSVQNGTAEHPFTLNLPYQTDCRIVMITNEGTAEQVITPLTFNGDSIINMRTEFDLGFVPLAMSPDDIVDSNGDSVADTPLDIAVTTVDGVAVYSLNDDPMDKDDNQIPDYYDDDDDDGVSNYQDDDYEHDGDSDRDGIDDEYDRDDDNDGHDDDDYTSSSNDIPVANYVVTRGRLLASQCFQCHGSNGRSVTGWDSIAGESYGEIMEYMTSEYSVTHIMGAAVVGYSQQEREDIATYIANGSTSGDYSESDDDYDDDRDDD</sequence>
<dbReference type="InterPro" id="IPR036909">
    <property type="entry name" value="Cyt_c-like_dom_sf"/>
</dbReference>
<feature type="chain" id="PRO_5046267227" description="Cytochrome c domain-containing protein" evidence="6">
    <location>
        <begin position="22"/>
        <end position="324"/>
    </location>
</feature>
<dbReference type="PROSITE" id="PS51257">
    <property type="entry name" value="PROKAR_LIPOPROTEIN"/>
    <property type="match status" value="1"/>
</dbReference>
<feature type="compositionally biased region" description="Acidic residues" evidence="5">
    <location>
        <begin position="173"/>
        <end position="192"/>
    </location>
</feature>
<keyword evidence="9" id="KW-1185">Reference proteome</keyword>
<dbReference type="Gene3D" id="1.10.760.10">
    <property type="entry name" value="Cytochrome c-like domain"/>
    <property type="match status" value="1"/>
</dbReference>
<accession>A0ABS3Q6E3</accession>